<sequence length="295" mass="32852">MQWYLIIPAIFVVQRLATSWEKTFFAGIAGCSITFYFGADNTTTFYSTFARLWQFLCGVAAFLEQDKTVGAFTETSPPILRQYRKNLQHGLEQQSLLVPSQNEIDEKVLFFGVLASGTLAIATHHGLESRYSKWSPPAISLLVALLLVSSSALSYRLHNQDDLVGEFGPGPVNYTSINVNDAAWNMTLMQYINTKEGNQTLNMETPYCERSKRFDEKDVPPGAFCETQATVTAPMRVHLPPIYTKTSAVMAAMNDINTSCPPAQFKVFDYNAAPMATGLLTCLHDMLSCDDHPRC</sequence>
<organism evidence="1 2">
    <name type="scientific">Ancylostoma duodenale</name>
    <dbReference type="NCBI Taxonomy" id="51022"/>
    <lineage>
        <taxon>Eukaryota</taxon>
        <taxon>Metazoa</taxon>
        <taxon>Ecdysozoa</taxon>
        <taxon>Nematoda</taxon>
        <taxon>Chromadorea</taxon>
        <taxon>Rhabditida</taxon>
        <taxon>Rhabditina</taxon>
        <taxon>Rhabditomorpha</taxon>
        <taxon>Strongyloidea</taxon>
        <taxon>Ancylostomatidae</taxon>
        <taxon>Ancylostomatinae</taxon>
        <taxon>Ancylostoma</taxon>
    </lineage>
</organism>
<dbReference type="OrthoDB" id="10495935at2759"/>
<name>A0A0C2H5Y1_9BILA</name>
<dbReference type="PANTHER" id="PTHR23028:SF53">
    <property type="entry name" value="ACYL_TRANSF_3 DOMAIN-CONTAINING PROTEIN"/>
    <property type="match status" value="1"/>
</dbReference>
<dbReference type="EMBL" id="KN726190">
    <property type="protein sequence ID" value="KIH69270.1"/>
    <property type="molecule type" value="Genomic_DNA"/>
</dbReference>
<dbReference type="PANTHER" id="PTHR23028">
    <property type="entry name" value="ACETYLTRANSFERASE"/>
    <property type="match status" value="1"/>
</dbReference>
<dbReference type="Proteomes" id="UP000054047">
    <property type="component" value="Unassembled WGS sequence"/>
</dbReference>
<evidence type="ECO:0000313" key="2">
    <source>
        <dbReference type="Proteomes" id="UP000054047"/>
    </source>
</evidence>
<protein>
    <submittedName>
        <fullName evidence="1">Uncharacterized protein</fullName>
    </submittedName>
</protein>
<evidence type="ECO:0000313" key="1">
    <source>
        <dbReference type="EMBL" id="KIH69270.1"/>
    </source>
</evidence>
<proteinExistence type="predicted"/>
<gene>
    <name evidence="1" type="ORF">ANCDUO_00385</name>
</gene>
<keyword evidence="2" id="KW-1185">Reference proteome</keyword>
<dbReference type="GO" id="GO:0000271">
    <property type="term" value="P:polysaccharide biosynthetic process"/>
    <property type="evidence" value="ECO:0007669"/>
    <property type="project" value="TreeGrafter"/>
</dbReference>
<accession>A0A0C2H5Y1</accession>
<reference evidence="1 2" key="1">
    <citation type="submission" date="2013-12" db="EMBL/GenBank/DDBJ databases">
        <title>Draft genome of the parsitic nematode Ancylostoma duodenale.</title>
        <authorList>
            <person name="Mitreva M."/>
        </authorList>
    </citation>
    <scope>NUCLEOTIDE SEQUENCE [LARGE SCALE GENOMIC DNA]</scope>
    <source>
        <strain evidence="1 2">Zhejiang</strain>
    </source>
</reference>
<dbReference type="AlphaFoldDB" id="A0A0C2H5Y1"/>
<dbReference type="GO" id="GO:0016020">
    <property type="term" value="C:membrane"/>
    <property type="evidence" value="ECO:0007669"/>
    <property type="project" value="TreeGrafter"/>
</dbReference>
<dbReference type="InterPro" id="IPR050879">
    <property type="entry name" value="Acyltransferase_3"/>
</dbReference>